<accession>A0A1I6QVQ3</accession>
<dbReference type="RefSeq" id="WP_038264215.1">
    <property type="nucleotide sequence ID" value="NZ_FPAG01000002.1"/>
</dbReference>
<dbReference type="SUPFAM" id="SSF55729">
    <property type="entry name" value="Acyl-CoA N-acyltransferases (Nat)"/>
    <property type="match status" value="1"/>
</dbReference>
<name>A0A1I6QVQ3_9FLAO</name>
<sequence>MRFLTVLHLNEKEKLQLIELWNEVYPDILQFKSTYEFDKYLSKLKDVRHTLLFDDANDIKGWFADFLRNDERWFVMMVSSDLQGQGYGSSFLNEAKKHFDSLSGWVICEHEYTKKNGKPYKPPVEFYEKNDFMLYPEVIFETDVLKTVKMQWKKN</sequence>
<dbReference type="Proteomes" id="UP000183209">
    <property type="component" value="Unassembled WGS sequence"/>
</dbReference>
<dbReference type="InterPro" id="IPR016181">
    <property type="entry name" value="Acyl_CoA_acyltransferase"/>
</dbReference>
<dbReference type="AlphaFoldDB" id="A0A1I6QVQ3"/>
<proteinExistence type="predicted"/>
<dbReference type="PROSITE" id="PS51186">
    <property type="entry name" value="GNAT"/>
    <property type="match status" value="1"/>
</dbReference>
<reference evidence="2 3" key="1">
    <citation type="submission" date="2016-10" db="EMBL/GenBank/DDBJ databases">
        <authorList>
            <person name="de Groot N.N."/>
        </authorList>
    </citation>
    <scope>NUCLEOTIDE SEQUENCE [LARGE SCALE GENOMIC DNA]</scope>
    <source>
        <strain evidence="2 3">CGMCC 1.6114</strain>
    </source>
</reference>
<protein>
    <recommendedName>
        <fullName evidence="1">N-acetyltransferase domain-containing protein</fullName>
    </recommendedName>
</protein>
<organism evidence="2 3">
    <name type="scientific">Zhouia amylolytica</name>
    <dbReference type="NCBI Taxonomy" id="376730"/>
    <lineage>
        <taxon>Bacteria</taxon>
        <taxon>Pseudomonadati</taxon>
        <taxon>Bacteroidota</taxon>
        <taxon>Flavobacteriia</taxon>
        <taxon>Flavobacteriales</taxon>
        <taxon>Flavobacteriaceae</taxon>
        <taxon>Zhouia</taxon>
    </lineage>
</organism>
<feature type="domain" description="N-acetyltransferase" evidence="1">
    <location>
        <begin position="4"/>
        <end position="151"/>
    </location>
</feature>
<dbReference type="Gene3D" id="3.40.630.30">
    <property type="match status" value="1"/>
</dbReference>
<evidence type="ECO:0000313" key="2">
    <source>
        <dbReference type="EMBL" id="SFS56495.1"/>
    </source>
</evidence>
<evidence type="ECO:0000313" key="3">
    <source>
        <dbReference type="Proteomes" id="UP000183209"/>
    </source>
</evidence>
<evidence type="ECO:0000259" key="1">
    <source>
        <dbReference type="PROSITE" id="PS51186"/>
    </source>
</evidence>
<dbReference type="OrthoDB" id="1073140at2"/>
<dbReference type="GO" id="GO:0016747">
    <property type="term" value="F:acyltransferase activity, transferring groups other than amino-acyl groups"/>
    <property type="evidence" value="ECO:0007669"/>
    <property type="project" value="InterPro"/>
</dbReference>
<dbReference type="InterPro" id="IPR000182">
    <property type="entry name" value="GNAT_dom"/>
</dbReference>
<gene>
    <name evidence="2" type="ORF">SAMN04487906_0912</name>
</gene>
<dbReference type="EMBL" id="FPAG01000002">
    <property type="protein sequence ID" value="SFS56495.1"/>
    <property type="molecule type" value="Genomic_DNA"/>
</dbReference>